<organism evidence="3 4">
    <name type="scientific">Rathayibacter iranicus NCPPB 2253 = VKM Ac-1602</name>
    <dbReference type="NCBI Taxonomy" id="1328868"/>
    <lineage>
        <taxon>Bacteria</taxon>
        <taxon>Bacillati</taxon>
        <taxon>Actinomycetota</taxon>
        <taxon>Actinomycetes</taxon>
        <taxon>Micrococcales</taxon>
        <taxon>Microbacteriaceae</taxon>
        <taxon>Rathayibacter</taxon>
    </lineage>
</organism>
<keyword evidence="4" id="KW-1185">Reference proteome</keyword>
<dbReference type="RefSeq" id="WP_202130013.1">
    <property type="nucleotide sequence ID" value="NZ_QGDV01000006.1"/>
</dbReference>
<evidence type="ECO:0008006" key="5">
    <source>
        <dbReference type="Google" id="ProtNLM"/>
    </source>
</evidence>
<name>A0ABX5LCQ3_9MICO</name>
<evidence type="ECO:0000256" key="2">
    <source>
        <dbReference type="SAM" id="Phobius"/>
    </source>
</evidence>
<accession>A0ABX5LCQ3</accession>
<feature type="transmembrane region" description="Helical" evidence="2">
    <location>
        <begin position="100"/>
        <end position="121"/>
    </location>
</feature>
<keyword evidence="2" id="KW-1133">Transmembrane helix</keyword>
<protein>
    <recommendedName>
        <fullName evidence="5">Integral membrane protein</fullName>
    </recommendedName>
</protein>
<gene>
    <name evidence="3" type="ORF">B0H03_10614</name>
</gene>
<evidence type="ECO:0000313" key="3">
    <source>
        <dbReference type="EMBL" id="PWJ63889.1"/>
    </source>
</evidence>
<dbReference type="Proteomes" id="UP000245674">
    <property type="component" value="Unassembled WGS sequence"/>
</dbReference>
<feature type="transmembrane region" description="Helical" evidence="2">
    <location>
        <begin position="141"/>
        <end position="163"/>
    </location>
</feature>
<evidence type="ECO:0000313" key="4">
    <source>
        <dbReference type="Proteomes" id="UP000245674"/>
    </source>
</evidence>
<feature type="transmembrane region" description="Helical" evidence="2">
    <location>
        <begin position="39"/>
        <end position="60"/>
    </location>
</feature>
<keyword evidence="2" id="KW-0812">Transmembrane</keyword>
<keyword evidence="2" id="KW-0472">Membrane</keyword>
<feature type="region of interest" description="Disordered" evidence="1">
    <location>
        <begin position="1"/>
        <end position="34"/>
    </location>
</feature>
<dbReference type="EMBL" id="QGDV01000006">
    <property type="protein sequence ID" value="PWJ63889.1"/>
    <property type="molecule type" value="Genomic_DNA"/>
</dbReference>
<sequence>MSKPASDASGRATHDPRSPVAAGSADPSRAPRSARSRGLGSLLVVVYGILALAATGRSVFQILDRFDEAPLAFSLSALSAVVYLVATVALIAPGRAWQRIAWVTITFELVGVLVVGALSLLAPHLLGLASADPFGRQSTVWAAFGAGYLLIPLVLPVLGLWWLRAQGLRAQRAAV</sequence>
<proteinExistence type="predicted"/>
<feature type="transmembrane region" description="Helical" evidence="2">
    <location>
        <begin position="72"/>
        <end position="93"/>
    </location>
</feature>
<evidence type="ECO:0000256" key="1">
    <source>
        <dbReference type="SAM" id="MobiDB-lite"/>
    </source>
</evidence>
<comment type="caution">
    <text evidence="3">The sequence shown here is derived from an EMBL/GenBank/DDBJ whole genome shotgun (WGS) entry which is preliminary data.</text>
</comment>
<feature type="compositionally biased region" description="Low complexity" evidence="1">
    <location>
        <begin position="21"/>
        <end position="34"/>
    </location>
</feature>
<reference evidence="3 4" key="1">
    <citation type="submission" date="2018-03" db="EMBL/GenBank/DDBJ databases">
        <title>Genomic Encyclopedia of Type Strains, Phase III (KMG-III): the genomes of soil and plant-associated and newly described type strains.</title>
        <authorList>
            <person name="Whitman W."/>
        </authorList>
    </citation>
    <scope>NUCLEOTIDE SEQUENCE [LARGE SCALE GENOMIC DNA]</scope>
    <source>
        <strain evidence="3 4">VKM Ac-1602</strain>
    </source>
</reference>